<comment type="subcellular location">
    <subcellularLocation>
        <location evidence="1">Cell envelope</location>
    </subcellularLocation>
</comment>
<dbReference type="InterPro" id="IPR025997">
    <property type="entry name" value="SBP_2_dom"/>
</dbReference>
<gene>
    <name evidence="5" type="ORF">GCM10011507_22710</name>
</gene>
<dbReference type="EMBL" id="BMJB01000001">
    <property type="protein sequence ID" value="GGA70600.1"/>
    <property type="molecule type" value="Genomic_DNA"/>
</dbReference>
<evidence type="ECO:0000313" key="5">
    <source>
        <dbReference type="EMBL" id="GGA70600.1"/>
    </source>
</evidence>
<dbReference type="PANTHER" id="PTHR46847:SF1">
    <property type="entry name" value="D-ALLOSE-BINDING PERIPLASMIC PROTEIN-RELATED"/>
    <property type="match status" value="1"/>
</dbReference>
<keyword evidence="3" id="KW-0732">Signal</keyword>
<organism evidence="5 6">
    <name type="scientific">Edaphobacter acidisoli</name>
    <dbReference type="NCBI Taxonomy" id="2040573"/>
    <lineage>
        <taxon>Bacteria</taxon>
        <taxon>Pseudomonadati</taxon>
        <taxon>Acidobacteriota</taxon>
        <taxon>Terriglobia</taxon>
        <taxon>Terriglobales</taxon>
        <taxon>Acidobacteriaceae</taxon>
        <taxon>Edaphobacter</taxon>
    </lineage>
</organism>
<proteinExistence type="inferred from homology"/>
<evidence type="ECO:0000259" key="4">
    <source>
        <dbReference type="Pfam" id="PF13407"/>
    </source>
</evidence>
<dbReference type="SUPFAM" id="SSF53822">
    <property type="entry name" value="Periplasmic binding protein-like I"/>
    <property type="match status" value="1"/>
</dbReference>
<protein>
    <submittedName>
        <fullName evidence="5">Sugar ABC transporter substrate-binding protein</fullName>
    </submittedName>
</protein>
<dbReference type="AlphaFoldDB" id="A0A916W6A3"/>
<keyword evidence="6" id="KW-1185">Reference proteome</keyword>
<dbReference type="GO" id="GO:0030246">
    <property type="term" value="F:carbohydrate binding"/>
    <property type="evidence" value="ECO:0007669"/>
    <property type="project" value="UniProtKB-ARBA"/>
</dbReference>
<dbReference type="Gene3D" id="3.40.50.2300">
    <property type="match status" value="2"/>
</dbReference>
<feature type="domain" description="Periplasmic binding protein" evidence="4">
    <location>
        <begin position="34"/>
        <end position="281"/>
    </location>
</feature>
<evidence type="ECO:0000256" key="2">
    <source>
        <dbReference type="ARBA" id="ARBA00007639"/>
    </source>
</evidence>
<reference evidence="5" key="2">
    <citation type="submission" date="2020-09" db="EMBL/GenBank/DDBJ databases">
        <authorList>
            <person name="Sun Q."/>
            <person name="Zhou Y."/>
        </authorList>
    </citation>
    <scope>NUCLEOTIDE SEQUENCE</scope>
    <source>
        <strain evidence="5">CGMCC 1.15447</strain>
    </source>
</reference>
<accession>A0A916W6A3</accession>
<dbReference type="RefSeq" id="WP_188759372.1">
    <property type="nucleotide sequence ID" value="NZ_BMJB01000001.1"/>
</dbReference>
<evidence type="ECO:0000256" key="3">
    <source>
        <dbReference type="ARBA" id="ARBA00022729"/>
    </source>
</evidence>
<dbReference type="InterPro" id="IPR028082">
    <property type="entry name" value="Peripla_BP_I"/>
</dbReference>
<comment type="caution">
    <text evidence="5">The sequence shown here is derived from an EMBL/GenBank/DDBJ whole genome shotgun (WGS) entry which is preliminary data.</text>
</comment>
<dbReference type="GO" id="GO:0030313">
    <property type="term" value="C:cell envelope"/>
    <property type="evidence" value="ECO:0007669"/>
    <property type="project" value="UniProtKB-SubCell"/>
</dbReference>
<dbReference type="PANTHER" id="PTHR46847">
    <property type="entry name" value="D-ALLOSE-BINDING PERIPLASMIC PROTEIN-RELATED"/>
    <property type="match status" value="1"/>
</dbReference>
<evidence type="ECO:0000256" key="1">
    <source>
        <dbReference type="ARBA" id="ARBA00004196"/>
    </source>
</evidence>
<reference evidence="5" key="1">
    <citation type="journal article" date="2014" name="Int. J. Syst. Evol. Microbiol.">
        <title>Complete genome sequence of Corynebacterium casei LMG S-19264T (=DSM 44701T), isolated from a smear-ripened cheese.</title>
        <authorList>
            <consortium name="US DOE Joint Genome Institute (JGI-PGF)"/>
            <person name="Walter F."/>
            <person name="Albersmeier A."/>
            <person name="Kalinowski J."/>
            <person name="Ruckert C."/>
        </authorList>
    </citation>
    <scope>NUCLEOTIDE SEQUENCE</scope>
    <source>
        <strain evidence="5">CGMCC 1.15447</strain>
    </source>
</reference>
<sequence length="334" mass="35981">MDVPRKWIAVALGAVLLPLMTGCMRHSKKEHYYLIATNTDVPYWKTAAAGFAAAGAEYGVTVDTRGPGGLDPQAEVNEFKAMVARKPAGILVSVANEDLLTPAINDAIDAGIPVITIDSDAPASKRLYFIGTNNLEAGRLGGQRMAAQLHGKGNVVFFSNPNQPNLIERLKGYKDVFASYPGIKIVDVFDIKSDPGTALDQAMVYLSKKGADKVDGFVCLDSRSGVNVAEAFKRTNATDRVLIAMDVDADTLQLVKSGVIDSTISQKPYTMAFLGLKAIDDVHHYPVKPLAQDYRLDPFSPFPAFIDTGVALVDKTNVDSILSHQNQSPVPNTE</sequence>
<dbReference type="Proteomes" id="UP000648801">
    <property type="component" value="Unassembled WGS sequence"/>
</dbReference>
<name>A0A916W6A3_9BACT</name>
<dbReference type="Pfam" id="PF13407">
    <property type="entry name" value="Peripla_BP_4"/>
    <property type="match status" value="1"/>
</dbReference>
<evidence type="ECO:0000313" key="6">
    <source>
        <dbReference type="Proteomes" id="UP000648801"/>
    </source>
</evidence>
<comment type="similarity">
    <text evidence="2">Belongs to the bacterial solute-binding protein 2 family.</text>
</comment>
<dbReference type="PROSITE" id="PS51257">
    <property type="entry name" value="PROKAR_LIPOPROTEIN"/>
    <property type="match status" value="1"/>
</dbReference>